<proteinExistence type="predicted"/>
<keyword evidence="2" id="KW-1185">Reference proteome</keyword>
<organism evidence="1 2">
    <name type="scientific">Amblyomma americanum</name>
    <name type="common">Lone star tick</name>
    <dbReference type="NCBI Taxonomy" id="6943"/>
    <lineage>
        <taxon>Eukaryota</taxon>
        <taxon>Metazoa</taxon>
        <taxon>Ecdysozoa</taxon>
        <taxon>Arthropoda</taxon>
        <taxon>Chelicerata</taxon>
        <taxon>Arachnida</taxon>
        <taxon>Acari</taxon>
        <taxon>Parasitiformes</taxon>
        <taxon>Ixodida</taxon>
        <taxon>Ixodoidea</taxon>
        <taxon>Ixodidae</taxon>
        <taxon>Amblyomminae</taxon>
        <taxon>Amblyomma</taxon>
    </lineage>
</organism>
<comment type="caution">
    <text evidence="1">The sequence shown here is derived from an EMBL/GenBank/DDBJ whole genome shotgun (WGS) entry which is preliminary data.</text>
</comment>
<evidence type="ECO:0000313" key="2">
    <source>
        <dbReference type="Proteomes" id="UP001321473"/>
    </source>
</evidence>
<reference evidence="1 2" key="1">
    <citation type="journal article" date="2023" name="Arcadia Sci">
        <title>De novo assembly of a long-read Amblyomma americanum tick genome.</title>
        <authorList>
            <person name="Chou S."/>
            <person name="Poskanzer K.E."/>
            <person name="Rollins M."/>
            <person name="Thuy-Boun P.S."/>
        </authorList>
    </citation>
    <scope>NUCLEOTIDE SEQUENCE [LARGE SCALE GENOMIC DNA]</scope>
    <source>
        <strain evidence="1">F_SG_1</strain>
        <tissue evidence="1">Salivary glands</tissue>
    </source>
</reference>
<name>A0AAQ4EJH9_AMBAM</name>
<dbReference type="Proteomes" id="UP001321473">
    <property type="component" value="Unassembled WGS sequence"/>
</dbReference>
<protein>
    <submittedName>
        <fullName evidence="1">Uncharacterized protein</fullName>
    </submittedName>
</protein>
<sequence length="136" mass="15607">MKTTVFLHCDIAGRPYRIQDFREPLETAGVLPFVAGIGPFQMSHVWILKLKTAEAKERLLTEGALEVKKRYCAVIEPNKREFAFRVHWVPFYVSNESVQKAFGEFGEVTGVTREQWNSPGFEDAESTTRLVRMVLK</sequence>
<evidence type="ECO:0000313" key="1">
    <source>
        <dbReference type="EMBL" id="KAK8774834.1"/>
    </source>
</evidence>
<dbReference type="AlphaFoldDB" id="A0AAQ4EJH9"/>
<accession>A0AAQ4EJH9</accession>
<dbReference type="EMBL" id="JARKHS020014945">
    <property type="protein sequence ID" value="KAK8774834.1"/>
    <property type="molecule type" value="Genomic_DNA"/>
</dbReference>
<gene>
    <name evidence="1" type="ORF">V5799_010633</name>
</gene>